<evidence type="ECO:0000256" key="4">
    <source>
        <dbReference type="ARBA" id="ARBA00023157"/>
    </source>
</evidence>
<dbReference type="SUPFAM" id="SSF50494">
    <property type="entry name" value="Trypsin-like serine proteases"/>
    <property type="match status" value="1"/>
</dbReference>
<evidence type="ECO:0000313" key="7">
    <source>
        <dbReference type="Proteomes" id="UP000466442"/>
    </source>
</evidence>
<dbReference type="OrthoDB" id="10059102at2759"/>
<dbReference type="InterPro" id="IPR009003">
    <property type="entry name" value="Peptidase_S1_PA"/>
</dbReference>
<proteinExistence type="predicted"/>
<protein>
    <recommendedName>
        <fullName evidence="5">Peptidase S1 domain-containing protein</fullName>
    </recommendedName>
</protein>
<name>A0A8S9X158_APOLU</name>
<dbReference type="PROSITE" id="PS50240">
    <property type="entry name" value="TRYPSIN_DOM"/>
    <property type="match status" value="1"/>
</dbReference>
<dbReference type="GO" id="GO:0004252">
    <property type="term" value="F:serine-type endopeptidase activity"/>
    <property type="evidence" value="ECO:0007669"/>
    <property type="project" value="InterPro"/>
</dbReference>
<keyword evidence="2" id="KW-0378">Hydrolase</keyword>
<keyword evidence="1" id="KW-0645">Protease</keyword>
<comment type="caution">
    <text evidence="6">The sequence shown here is derived from an EMBL/GenBank/DDBJ whole genome shotgun (WGS) entry which is preliminary data.</text>
</comment>
<dbReference type="EMBL" id="WIXP02000012">
    <property type="protein sequence ID" value="KAF6202098.1"/>
    <property type="molecule type" value="Genomic_DNA"/>
</dbReference>
<dbReference type="GO" id="GO:0006508">
    <property type="term" value="P:proteolysis"/>
    <property type="evidence" value="ECO:0007669"/>
    <property type="project" value="UniProtKB-KW"/>
</dbReference>
<dbReference type="PANTHER" id="PTHR24276:SF98">
    <property type="entry name" value="FI18310P1-RELATED"/>
    <property type="match status" value="1"/>
</dbReference>
<dbReference type="Gene3D" id="2.40.10.10">
    <property type="entry name" value="Trypsin-like serine proteases"/>
    <property type="match status" value="1"/>
</dbReference>
<sequence>MRREAQYWAKISLKIQVFAGIHHYLRAIVNGVPISIKDASWVLALMHEKTGALVCTAALIDTDWAITAANCVEKYGIHDVLFVLAGIDKLENKKDAQKAYVMYWHIHPCYVKQNSYDVALMKLSIKATAGNPIKIACDSWPITPKNNRSCESAGWGSNAVETTAANDRKDILLKATVSVAHGPNGCPCTLRQDQNKMVCTIKGGFGLCNKDFGGVLRRDNHILNFPS</sequence>
<dbReference type="InterPro" id="IPR043504">
    <property type="entry name" value="Peptidase_S1_PA_chymotrypsin"/>
</dbReference>
<keyword evidence="3" id="KW-0720">Serine protease</keyword>
<dbReference type="InterPro" id="IPR001254">
    <property type="entry name" value="Trypsin_dom"/>
</dbReference>
<dbReference type="AlphaFoldDB" id="A0A8S9X158"/>
<feature type="domain" description="Peptidase S1" evidence="5">
    <location>
        <begin position="28"/>
        <end position="227"/>
    </location>
</feature>
<dbReference type="PANTHER" id="PTHR24276">
    <property type="entry name" value="POLYSERASE-RELATED"/>
    <property type="match status" value="1"/>
</dbReference>
<dbReference type="InterPro" id="IPR050430">
    <property type="entry name" value="Peptidase_S1"/>
</dbReference>
<evidence type="ECO:0000313" key="6">
    <source>
        <dbReference type="EMBL" id="KAF6202098.1"/>
    </source>
</evidence>
<keyword evidence="4" id="KW-1015">Disulfide bond</keyword>
<evidence type="ECO:0000256" key="1">
    <source>
        <dbReference type="ARBA" id="ARBA00022670"/>
    </source>
</evidence>
<keyword evidence="7" id="KW-1185">Reference proteome</keyword>
<evidence type="ECO:0000256" key="2">
    <source>
        <dbReference type="ARBA" id="ARBA00022801"/>
    </source>
</evidence>
<reference evidence="6" key="1">
    <citation type="journal article" date="2021" name="Mol. Ecol. Resour.">
        <title>Apolygus lucorum genome provides insights into omnivorousness and mesophyll feeding.</title>
        <authorList>
            <person name="Liu Y."/>
            <person name="Liu H."/>
            <person name="Wang H."/>
            <person name="Huang T."/>
            <person name="Liu B."/>
            <person name="Yang B."/>
            <person name="Yin L."/>
            <person name="Li B."/>
            <person name="Zhang Y."/>
            <person name="Zhang S."/>
            <person name="Jiang F."/>
            <person name="Zhang X."/>
            <person name="Ren Y."/>
            <person name="Wang B."/>
            <person name="Wang S."/>
            <person name="Lu Y."/>
            <person name="Wu K."/>
            <person name="Fan W."/>
            <person name="Wang G."/>
        </authorList>
    </citation>
    <scope>NUCLEOTIDE SEQUENCE</scope>
    <source>
        <strain evidence="6">12Hb</strain>
    </source>
</reference>
<evidence type="ECO:0000259" key="5">
    <source>
        <dbReference type="PROSITE" id="PS50240"/>
    </source>
</evidence>
<evidence type="ECO:0000256" key="3">
    <source>
        <dbReference type="ARBA" id="ARBA00022825"/>
    </source>
</evidence>
<organism evidence="6 7">
    <name type="scientific">Apolygus lucorum</name>
    <name type="common">Small green plant bug</name>
    <name type="synonym">Lygocoris lucorum</name>
    <dbReference type="NCBI Taxonomy" id="248454"/>
    <lineage>
        <taxon>Eukaryota</taxon>
        <taxon>Metazoa</taxon>
        <taxon>Ecdysozoa</taxon>
        <taxon>Arthropoda</taxon>
        <taxon>Hexapoda</taxon>
        <taxon>Insecta</taxon>
        <taxon>Pterygota</taxon>
        <taxon>Neoptera</taxon>
        <taxon>Paraneoptera</taxon>
        <taxon>Hemiptera</taxon>
        <taxon>Heteroptera</taxon>
        <taxon>Panheteroptera</taxon>
        <taxon>Cimicomorpha</taxon>
        <taxon>Miridae</taxon>
        <taxon>Mirini</taxon>
        <taxon>Apolygus</taxon>
    </lineage>
</organism>
<dbReference type="Proteomes" id="UP000466442">
    <property type="component" value="Linkage Group LG12"/>
</dbReference>
<accession>A0A8S9X158</accession>
<gene>
    <name evidence="6" type="ORF">GE061_004496</name>
</gene>
<dbReference type="Pfam" id="PF00089">
    <property type="entry name" value="Trypsin"/>
    <property type="match status" value="1"/>
</dbReference>
<dbReference type="SMART" id="SM00020">
    <property type="entry name" value="Tryp_SPc"/>
    <property type="match status" value="1"/>
</dbReference>